<organism evidence="3">
    <name type="scientific">Alexandrium monilatum</name>
    <dbReference type="NCBI Taxonomy" id="311494"/>
    <lineage>
        <taxon>Eukaryota</taxon>
        <taxon>Sar</taxon>
        <taxon>Alveolata</taxon>
        <taxon>Dinophyceae</taxon>
        <taxon>Gonyaulacales</taxon>
        <taxon>Pyrocystaceae</taxon>
        <taxon>Alexandrium</taxon>
    </lineage>
</organism>
<dbReference type="AlphaFoldDB" id="A0A7S4QTN3"/>
<protein>
    <recommendedName>
        <fullName evidence="2">Opioid growth factor receptor (OGFr) conserved domain-containing protein</fullName>
    </recommendedName>
</protein>
<feature type="domain" description="Opioid growth factor receptor (OGFr) conserved" evidence="2">
    <location>
        <begin position="119"/>
        <end position="238"/>
    </location>
</feature>
<dbReference type="EMBL" id="HBNR01035696">
    <property type="protein sequence ID" value="CAE4591625.1"/>
    <property type="molecule type" value="Transcribed_RNA"/>
</dbReference>
<proteinExistence type="inferred from homology"/>
<dbReference type="InterPro" id="IPR039574">
    <property type="entry name" value="OGFr"/>
</dbReference>
<evidence type="ECO:0000256" key="1">
    <source>
        <dbReference type="ARBA" id="ARBA00010365"/>
    </source>
</evidence>
<dbReference type="PANTHER" id="PTHR14015">
    <property type="entry name" value="OPIOID GROWTH FACTOR RECEPTOR OGFR ZETA-TYPE OPIOID RECEPTOR"/>
    <property type="match status" value="1"/>
</dbReference>
<dbReference type="PANTHER" id="PTHR14015:SF2">
    <property type="entry name" value="OPIOID GROWTH FACTOR RECEPTOR (OGFR) CONSERVED DOMAIN-CONTAINING PROTEIN"/>
    <property type="match status" value="1"/>
</dbReference>
<gene>
    <name evidence="3" type="ORF">AMON00008_LOCUS24515</name>
</gene>
<name>A0A7S4QTN3_9DINO</name>
<dbReference type="GO" id="GO:0016020">
    <property type="term" value="C:membrane"/>
    <property type="evidence" value="ECO:0007669"/>
    <property type="project" value="InterPro"/>
</dbReference>
<dbReference type="InterPro" id="IPR006757">
    <property type="entry name" value="OGF_rcpt"/>
</dbReference>
<reference evidence="3" key="1">
    <citation type="submission" date="2021-01" db="EMBL/GenBank/DDBJ databases">
        <authorList>
            <person name="Corre E."/>
            <person name="Pelletier E."/>
            <person name="Niang G."/>
            <person name="Scheremetjew M."/>
            <person name="Finn R."/>
            <person name="Kale V."/>
            <person name="Holt S."/>
            <person name="Cochrane G."/>
            <person name="Meng A."/>
            <person name="Brown T."/>
            <person name="Cohen L."/>
        </authorList>
    </citation>
    <scope>NUCLEOTIDE SEQUENCE</scope>
    <source>
        <strain evidence="3">CCMP3105</strain>
    </source>
</reference>
<comment type="similarity">
    <text evidence="1">Belongs to the opioid growth factor receptor family.</text>
</comment>
<dbReference type="Pfam" id="PF04664">
    <property type="entry name" value="OGFr_N"/>
    <property type="match status" value="1"/>
</dbReference>
<dbReference type="GO" id="GO:0140625">
    <property type="term" value="F:opioid growth factor receptor activity"/>
    <property type="evidence" value="ECO:0007669"/>
    <property type="project" value="InterPro"/>
</dbReference>
<evidence type="ECO:0000259" key="2">
    <source>
        <dbReference type="Pfam" id="PF04664"/>
    </source>
</evidence>
<evidence type="ECO:0000313" key="3">
    <source>
        <dbReference type="EMBL" id="CAE4591625.1"/>
    </source>
</evidence>
<accession>A0A7S4QTN3</accession>
<sequence>MAVEALRAFQGDVVVYVGEGRGGSTAWHSFFDALEAGWVERERVSIPNWHGRTDCLYVYGRASSNTAEKFQAAARALHGAERSSGAASTYNATDLLLPFFRGVGTDSQGRRLAEIRAFSFEEMERVHDYVQWMFPTDEPSMFNLRAPLLTPELQRAFAGDEALRRELRLNFVRFCQFLGLEVQGGEGEVRVAVGPHFQERVPDCWSSMFGGNHNWLRISRVLQCLGLCSLPAEQRALMACLEEVLDAGRARCGSAIAHWRWRAGTAPSL</sequence>